<dbReference type="EMBL" id="FPIP01000004">
    <property type="protein sequence ID" value="SFW35523.1"/>
    <property type="molecule type" value="Genomic_DNA"/>
</dbReference>
<feature type="domain" description="ABC3 transporter permease C-terminal" evidence="8">
    <location>
        <begin position="271"/>
        <end position="390"/>
    </location>
</feature>
<proteinExistence type="inferred from homology"/>
<dbReference type="Proteomes" id="UP000183461">
    <property type="component" value="Unassembled WGS sequence"/>
</dbReference>
<evidence type="ECO:0000256" key="5">
    <source>
        <dbReference type="ARBA" id="ARBA00023136"/>
    </source>
</evidence>
<name>A0A1K1NJM4_RUMFL</name>
<protein>
    <submittedName>
        <fullName evidence="10">MacB-like core domain-containing protein</fullName>
    </submittedName>
</protein>
<dbReference type="Pfam" id="PF02687">
    <property type="entry name" value="FtsX"/>
    <property type="match status" value="2"/>
</dbReference>
<feature type="transmembrane region" description="Helical" evidence="7">
    <location>
        <begin position="803"/>
        <end position="825"/>
    </location>
</feature>
<dbReference type="Pfam" id="PF12704">
    <property type="entry name" value="MacB_PCD"/>
    <property type="match status" value="1"/>
</dbReference>
<dbReference type="InterPro" id="IPR003838">
    <property type="entry name" value="ABC3_permease_C"/>
</dbReference>
<dbReference type="GO" id="GO:0005886">
    <property type="term" value="C:plasma membrane"/>
    <property type="evidence" value="ECO:0007669"/>
    <property type="project" value="UniProtKB-SubCell"/>
</dbReference>
<feature type="transmembrane region" description="Helical" evidence="7">
    <location>
        <begin position="318"/>
        <end position="344"/>
    </location>
</feature>
<dbReference type="AlphaFoldDB" id="A0A1K1NJM4"/>
<dbReference type="PANTHER" id="PTHR30572:SF4">
    <property type="entry name" value="ABC TRANSPORTER PERMEASE YTRF"/>
    <property type="match status" value="1"/>
</dbReference>
<keyword evidence="5 7" id="KW-0472">Membrane</keyword>
<dbReference type="PANTHER" id="PTHR30572">
    <property type="entry name" value="MEMBRANE COMPONENT OF TRANSPORTER-RELATED"/>
    <property type="match status" value="1"/>
</dbReference>
<evidence type="ECO:0000256" key="4">
    <source>
        <dbReference type="ARBA" id="ARBA00022989"/>
    </source>
</evidence>
<evidence type="ECO:0000259" key="8">
    <source>
        <dbReference type="Pfam" id="PF02687"/>
    </source>
</evidence>
<comment type="similarity">
    <text evidence="6">Belongs to the ABC-4 integral membrane protein family.</text>
</comment>
<evidence type="ECO:0000256" key="1">
    <source>
        <dbReference type="ARBA" id="ARBA00004651"/>
    </source>
</evidence>
<evidence type="ECO:0000256" key="3">
    <source>
        <dbReference type="ARBA" id="ARBA00022692"/>
    </source>
</evidence>
<feature type="transmembrane region" description="Helical" evidence="7">
    <location>
        <begin position="364"/>
        <end position="384"/>
    </location>
</feature>
<comment type="subcellular location">
    <subcellularLocation>
        <location evidence="1">Cell membrane</location>
        <topology evidence="1">Multi-pass membrane protein</topology>
    </subcellularLocation>
</comment>
<keyword evidence="2" id="KW-1003">Cell membrane</keyword>
<keyword evidence="4 7" id="KW-1133">Transmembrane helix</keyword>
<dbReference type="GO" id="GO:0022857">
    <property type="term" value="F:transmembrane transporter activity"/>
    <property type="evidence" value="ECO:0007669"/>
    <property type="project" value="TreeGrafter"/>
</dbReference>
<organism evidence="10 11">
    <name type="scientific">Ruminococcus flavefaciens</name>
    <dbReference type="NCBI Taxonomy" id="1265"/>
    <lineage>
        <taxon>Bacteria</taxon>
        <taxon>Bacillati</taxon>
        <taxon>Bacillota</taxon>
        <taxon>Clostridia</taxon>
        <taxon>Eubacteriales</taxon>
        <taxon>Oscillospiraceae</taxon>
        <taxon>Ruminococcus</taxon>
    </lineage>
</organism>
<feature type="transmembrane region" description="Helical" evidence="7">
    <location>
        <begin position="265"/>
        <end position="285"/>
    </location>
</feature>
<evidence type="ECO:0000256" key="7">
    <source>
        <dbReference type="SAM" id="Phobius"/>
    </source>
</evidence>
<evidence type="ECO:0000313" key="10">
    <source>
        <dbReference type="EMBL" id="SFW35523.1"/>
    </source>
</evidence>
<feature type="transmembrane region" description="Helical" evidence="7">
    <location>
        <begin position="20"/>
        <end position="46"/>
    </location>
</feature>
<dbReference type="InterPro" id="IPR025857">
    <property type="entry name" value="MacB_PCD"/>
</dbReference>
<dbReference type="InterPro" id="IPR050250">
    <property type="entry name" value="Macrolide_Exporter_MacB"/>
</dbReference>
<feature type="domain" description="MacB-like periplasmic core" evidence="9">
    <location>
        <begin position="442"/>
        <end position="631"/>
    </location>
</feature>
<feature type="transmembrane region" description="Helical" evidence="7">
    <location>
        <begin position="710"/>
        <end position="739"/>
    </location>
</feature>
<evidence type="ECO:0000256" key="2">
    <source>
        <dbReference type="ARBA" id="ARBA00022475"/>
    </source>
</evidence>
<feature type="transmembrane region" description="Helical" evidence="7">
    <location>
        <begin position="435"/>
        <end position="458"/>
    </location>
</feature>
<feature type="transmembrane region" description="Helical" evidence="7">
    <location>
        <begin position="768"/>
        <end position="791"/>
    </location>
</feature>
<evidence type="ECO:0000259" key="9">
    <source>
        <dbReference type="Pfam" id="PF12704"/>
    </source>
</evidence>
<keyword evidence="3 7" id="KW-0812">Transmembrane</keyword>
<evidence type="ECO:0000313" key="11">
    <source>
        <dbReference type="Proteomes" id="UP000183461"/>
    </source>
</evidence>
<accession>A0A1K1NJM4</accession>
<gene>
    <name evidence="10" type="ORF">SAMN02910280_2069</name>
</gene>
<evidence type="ECO:0000256" key="6">
    <source>
        <dbReference type="ARBA" id="ARBA00038076"/>
    </source>
</evidence>
<feature type="domain" description="ABC3 transporter permease C-terminal" evidence="8">
    <location>
        <begin position="723"/>
        <end position="834"/>
    </location>
</feature>
<reference evidence="10 11" key="1">
    <citation type="submission" date="2016-11" db="EMBL/GenBank/DDBJ databases">
        <authorList>
            <person name="Jaros S."/>
            <person name="Januszkiewicz K."/>
            <person name="Wedrychowicz H."/>
        </authorList>
    </citation>
    <scope>NUCLEOTIDE SEQUENCE [LARGE SCALE GENOMIC DNA]</scope>
    <source>
        <strain evidence="10 11">YL228</strain>
    </source>
</reference>
<sequence length="841" mass="93565">MIVMNKILRLSWANIKKHKLESIALMILVMLCMMLCASAFGGIIGLKNIFPNMMKNTGSYENYVLITEKDFDDKFIDILKEDDRVEDCARSEALYSMSTNYLNALGKEQSMYMCFITQENEAKIQHSPMETKLSDSEIAAMEHPIYMPYSVRDSMNYKEGDKFEMIYGTRKFTFTVAGFYDTALFDTPNSILKMIVSESDYHVLEAILDKYVVLGFNDFKGKGGTELFNDMLKEFSDYSGKDISGSALGITYEGLKMGVTYTAELLLKFLIVMSAVIIVCVAVMIRFRIAGDISEQIVSIGVLEGLGYKSTDITLSYVLEYILISLAGIILGTGLSLLVTPALISVGEIVSGHPSGSSVSSMPIAVTVAVILAFVAFISFIRAFKVRNYPPVRAFRKGQGDHRFGKEHFPLRKTKKSVHLRLAMKGFLKNFKQNLGLTLCVTISTITIVVCFVMFNFFSGDMNAIAVSAGVELSDLRVELMNTSDAYAFAEELVEIPEIRKAVPTSGFTTYLTAPDYNNDLMIPVALDDFSEAENIFPSEGRFPEHDNEVMITNMYAKLCKLKTGDSITLDNVNVRRKYVITGLVTSATNGGMNLYITMDGMKRIVPTYKPDTIEIYLNEGVDADEIRYSLTEKYGRSVADVAQDRSDSESYEERIRNEAERKIAEIMANYGVTHVEYAIQSGDTVIKGNSDGFIIKSIMNVRSIMETQLGAISIGIAVLTTLFMIISVFVVMIILFILMESTIRKQRKEFGIMKGIGYTSRELMLQLAFRIMPAALFSVAAGTAVGVSLLKLLTSYIGKVSVNMPVVIILDVILLVFCFGCAYIGARKIKKISVCELMTE</sequence>